<keyword evidence="3" id="KW-0472">Membrane</keyword>
<keyword evidence="1" id="KW-0488">Methylation</keyword>
<keyword evidence="5" id="KW-1185">Reference proteome</keyword>
<dbReference type="InterPro" id="IPR000983">
    <property type="entry name" value="Bac_GSPG_pilin"/>
</dbReference>
<protein>
    <submittedName>
        <fullName evidence="4">Pullulanase secretion protein pulG</fullName>
    </submittedName>
</protein>
<keyword evidence="3" id="KW-0812">Transmembrane</keyword>
<dbReference type="Proteomes" id="UP000215126">
    <property type="component" value="Chromosome 1"/>
</dbReference>
<organism evidence="4 5">
    <name type="scientific">Pandoraea sputorum</name>
    <dbReference type="NCBI Taxonomy" id="93222"/>
    <lineage>
        <taxon>Bacteria</taxon>
        <taxon>Pseudomonadati</taxon>
        <taxon>Pseudomonadota</taxon>
        <taxon>Betaproteobacteria</taxon>
        <taxon>Burkholderiales</taxon>
        <taxon>Burkholderiaceae</taxon>
        <taxon>Pandoraea</taxon>
    </lineage>
</organism>
<feature type="region of interest" description="Disordered" evidence="2">
    <location>
        <begin position="135"/>
        <end position="158"/>
    </location>
</feature>
<dbReference type="GO" id="GO:0015627">
    <property type="term" value="C:type II protein secretion system complex"/>
    <property type="evidence" value="ECO:0007669"/>
    <property type="project" value="InterPro"/>
</dbReference>
<dbReference type="PANTHER" id="PTHR30093:SF47">
    <property type="entry name" value="TYPE IV PILUS NON-CORE MINOR PILIN PILE"/>
    <property type="match status" value="1"/>
</dbReference>
<feature type="transmembrane region" description="Helical" evidence="3">
    <location>
        <begin position="40"/>
        <end position="61"/>
    </location>
</feature>
<dbReference type="NCBIfam" id="TIGR02532">
    <property type="entry name" value="IV_pilin_GFxxxE"/>
    <property type="match status" value="1"/>
</dbReference>
<dbReference type="GO" id="GO:0015628">
    <property type="term" value="P:protein secretion by the type II secretion system"/>
    <property type="evidence" value="ECO:0007669"/>
    <property type="project" value="InterPro"/>
</dbReference>
<dbReference type="SUPFAM" id="SSF54523">
    <property type="entry name" value="Pili subunits"/>
    <property type="match status" value="1"/>
</dbReference>
<reference evidence="4 5" key="1">
    <citation type="submission" date="2017-06" db="EMBL/GenBank/DDBJ databases">
        <authorList>
            <consortium name="Pathogen Informatics"/>
        </authorList>
    </citation>
    <scope>NUCLEOTIDE SEQUENCE [LARGE SCALE GENOMIC DNA]</scope>
    <source>
        <strain evidence="4 5">NCTC13161</strain>
    </source>
</reference>
<gene>
    <name evidence="4" type="primary">pulG_2</name>
    <name evidence="4" type="ORF">SAMEA4530655_01668</name>
</gene>
<dbReference type="InterPro" id="IPR012902">
    <property type="entry name" value="N_methyl_site"/>
</dbReference>
<name>A0A239SEJ9_9BURK</name>
<evidence type="ECO:0000313" key="4">
    <source>
        <dbReference type="EMBL" id="SNU83811.1"/>
    </source>
</evidence>
<dbReference type="InterPro" id="IPR045584">
    <property type="entry name" value="Pilin-like"/>
</dbReference>
<proteinExistence type="predicted"/>
<evidence type="ECO:0000313" key="5">
    <source>
        <dbReference type="Proteomes" id="UP000215126"/>
    </source>
</evidence>
<dbReference type="STRING" id="93222.NA29_12610"/>
<dbReference type="PRINTS" id="PR00813">
    <property type="entry name" value="BCTERIALGSPG"/>
</dbReference>
<evidence type="ECO:0000256" key="2">
    <source>
        <dbReference type="SAM" id="MobiDB-lite"/>
    </source>
</evidence>
<dbReference type="Gene3D" id="3.30.700.10">
    <property type="entry name" value="Glycoprotein, Type 4 Pilin"/>
    <property type="match status" value="1"/>
</dbReference>
<accession>A0A239SEJ9</accession>
<evidence type="ECO:0000256" key="3">
    <source>
        <dbReference type="SAM" id="Phobius"/>
    </source>
</evidence>
<sequence>MPMMRTPPRARFASFARLTARCKSGEPASSQRGFTMIELLVTLAIMAMLATLAVPVSQLAVQRRQEQELARDLREIRHAIDAYKRAWDTGHMEKKATQTGYPPSLEVLVQGVPDMRDPKRKRQYFLRRIPRDPFNNDDSLTDAQTWGKRSYASPPDAPAEGDDIYDVYTLSQGVSLNGVPYRLW</sequence>
<dbReference type="EMBL" id="LT906435">
    <property type="protein sequence ID" value="SNU83811.1"/>
    <property type="molecule type" value="Genomic_DNA"/>
</dbReference>
<dbReference type="AlphaFoldDB" id="A0A239SEJ9"/>
<dbReference type="PANTHER" id="PTHR30093">
    <property type="entry name" value="GENERAL SECRETION PATHWAY PROTEIN G"/>
    <property type="match status" value="1"/>
</dbReference>
<evidence type="ECO:0000256" key="1">
    <source>
        <dbReference type="ARBA" id="ARBA00022481"/>
    </source>
</evidence>
<dbReference type="Pfam" id="PF07963">
    <property type="entry name" value="N_methyl"/>
    <property type="match status" value="1"/>
</dbReference>
<keyword evidence="3" id="KW-1133">Transmembrane helix</keyword>